<dbReference type="GO" id="GO:0005506">
    <property type="term" value="F:iron ion binding"/>
    <property type="evidence" value="ECO:0007669"/>
    <property type="project" value="InterPro"/>
</dbReference>
<evidence type="ECO:0000256" key="1">
    <source>
        <dbReference type="ARBA" id="ARBA00001971"/>
    </source>
</evidence>
<dbReference type="InterPro" id="IPR017972">
    <property type="entry name" value="Cyt_P450_CS"/>
</dbReference>
<dbReference type="PANTHER" id="PTHR24305">
    <property type="entry name" value="CYTOCHROME P450"/>
    <property type="match status" value="1"/>
</dbReference>
<comment type="cofactor">
    <cofactor evidence="1 10">
        <name>heme</name>
        <dbReference type="ChEBI" id="CHEBI:30413"/>
    </cofactor>
</comment>
<dbReference type="GO" id="GO:0004497">
    <property type="term" value="F:monooxygenase activity"/>
    <property type="evidence" value="ECO:0007669"/>
    <property type="project" value="InterPro"/>
</dbReference>
<dbReference type="PRINTS" id="PR00385">
    <property type="entry name" value="P450"/>
</dbReference>
<dbReference type="PANTHER" id="PTHR24305:SF190">
    <property type="entry name" value="P450, PUTATIVE (EUROFUNG)-RELATED"/>
    <property type="match status" value="1"/>
</dbReference>
<dbReference type="GO" id="GO:0016740">
    <property type="term" value="F:transferase activity"/>
    <property type="evidence" value="ECO:0007669"/>
    <property type="project" value="UniProtKB-KW"/>
</dbReference>
<evidence type="ECO:0000256" key="6">
    <source>
        <dbReference type="ARBA" id="ARBA00022723"/>
    </source>
</evidence>
<dbReference type="PRINTS" id="PR00463">
    <property type="entry name" value="EP450I"/>
</dbReference>
<comment type="similarity">
    <text evidence="3">Belongs to the glycosyltransferase 32 family.</text>
</comment>
<gene>
    <name evidence="12" type="ORF">AC578_5864</name>
</gene>
<name>A0A139HD10_9PEZI</name>
<dbReference type="OrthoDB" id="3647at2759"/>
<dbReference type="CDD" id="cd11060">
    <property type="entry name" value="CYP57A1-like"/>
    <property type="match status" value="1"/>
</dbReference>
<keyword evidence="9 11" id="KW-0472">Membrane</keyword>
<evidence type="ECO:0000256" key="10">
    <source>
        <dbReference type="PIRSR" id="PIRSR602401-1"/>
    </source>
</evidence>
<dbReference type="SUPFAM" id="SSF53448">
    <property type="entry name" value="Nucleotide-diphospho-sugar transferases"/>
    <property type="match status" value="1"/>
</dbReference>
<feature type="transmembrane region" description="Helical" evidence="11">
    <location>
        <begin position="777"/>
        <end position="799"/>
    </location>
</feature>
<dbReference type="InterPro" id="IPR002401">
    <property type="entry name" value="Cyt_P450_E_grp-I"/>
</dbReference>
<keyword evidence="4" id="KW-0808">Transferase</keyword>
<evidence type="ECO:0008006" key="14">
    <source>
        <dbReference type="Google" id="ProtNLM"/>
    </source>
</evidence>
<keyword evidence="6 10" id="KW-0479">Metal-binding</keyword>
<dbReference type="Pfam" id="PF04488">
    <property type="entry name" value="Gly_transf_sug"/>
    <property type="match status" value="1"/>
</dbReference>
<dbReference type="EMBL" id="LFZN01000075">
    <property type="protein sequence ID" value="KXT00335.1"/>
    <property type="molecule type" value="Genomic_DNA"/>
</dbReference>
<keyword evidence="7 11" id="KW-1133">Transmembrane helix</keyword>
<protein>
    <recommendedName>
        <fullName evidence="14">Glycosyltransferase 2-like domain-containing protein</fullName>
    </recommendedName>
</protein>
<feature type="transmembrane region" description="Helical" evidence="11">
    <location>
        <begin position="20"/>
        <end position="41"/>
    </location>
</feature>
<feature type="transmembrane region" description="Helical" evidence="11">
    <location>
        <begin position="700"/>
        <end position="719"/>
    </location>
</feature>
<feature type="binding site" description="axial binding residue" evidence="10">
    <location>
        <position position="457"/>
    </location>
    <ligand>
        <name>heme</name>
        <dbReference type="ChEBI" id="CHEBI:30413"/>
    </ligand>
    <ligandPart>
        <name>Fe</name>
        <dbReference type="ChEBI" id="CHEBI:18248"/>
    </ligandPart>
</feature>
<evidence type="ECO:0000256" key="11">
    <source>
        <dbReference type="SAM" id="Phobius"/>
    </source>
</evidence>
<accession>A0A139HD10</accession>
<dbReference type="InterPro" id="IPR036396">
    <property type="entry name" value="Cyt_P450_sf"/>
</dbReference>
<dbReference type="GO" id="GO:0016020">
    <property type="term" value="C:membrane"/>
    <property type="evidence" value="ECO:0007669"/>
    <property type="project" value="UniProtKB-SubCell"/>
</dbReference>
<organism evidence="12 13">
    <name type="scientific">Pseudocercospora eumusae</name>
    <dbReference type="NCBI Taxonomy" id="321146"/>
    <lineage>
        <taxon>Eukaryota</taxon>
        <taxon>Fungi</taxon>
        <taxon>Dikarya</taxon>
        <taxon>Ascomycota</taxon>
        <taxon>Pezizomycotina</taxon>
        <taxon>Dothideomycetes</taxon>
        <taxon>Dothideomycetidae</taxon>
        <taxon>Mycosphaerellales</taxon>
        <taxon>Mycosphaerellaceae</taxon>
        <taxon>Pseudocercospora</taxon>
    </lineage>
</organism>
<evidence type="ECO:0000256" key="4">
    <source>
        <dbReference type="ARBA" id="ARBA00022679"/>
    </source>
</evidence>
<reference evidence="12 13" key="1">
    <citation type="submission" date="2015-07" db="EMBL/GenBank/DDBJ databases">
        <title>Comparative genomics of the Sigatoka disease complex on banana suggests a link between parallel evolutionary changes in Pseudocercospora fijiensis and Pseudocercospora eumusae and increased virulence on the banana host.</title>
        <authorList>
            <person name="Chang T.-C."/>
            <person name="Salvucci A."/>
            <person name="Crous P.W."/>
            <person name="Stergiopoulos I."/>
        </authorList>
    </citation>
    <scope>NUCLEOTIDE SEQUENCE [LARGE SCALE GENOMIC DNA]</scope>
    <source>
        <strain evidence="12 13">CBS 114824</strain>
    </source>
</reference>
<proteinExistence type="inferred from homology"/>
<dbReference type="FunFam" id="3.90.550.20:FF:000001">
    <property type="entry name" value="MIPC synthase subunit (SurA)"/>
    <property type="match status" value="1"/>
</dbReference>
<evidence type="ECO:0000256" key="7">
    <source>
        <dbReference type="ARBA" id="ARBA00022989"/>
    </source>
</evidence>
<keyword evidence="5 11" id="KW-0812">Transmembrane</keyword>
<keyword evidence="8 10" id="KW-0408">Iron</keyword>
<dbReference type="GO" id="GO:0006673">
    <property type="term" value="P:inositol phosphoceramide metabolic process"/>
    <property type="evidence" value="ECO:0007669"/>
    <property type="project" value="UniProtKB-ARBA"/>
</dbReference>
<dbReference type="SUPFAM" id="SSF48264">
    <property type="entry name" value="Cytochrome P450"/>
    <property type="match status" value="1"/>
</dbReference>
<keyword evidence="10" id="KW-0349">Heme</keyword>
<evidence type="ECO:0000313" key="12">
    <source>
        <dbReference type="EMBL" id="KXT00335.1"/>
    </source>
</evidence>
<dbReference type="Pfam" id="PF00067">
    <property type="entry name" value="p450"/>
    <property type="match status" value="1"/>
</dbReference>
<evidence type="ECO:0000256" key="8">
    <source>
        <dbReference type="ARBA" id="ARBA00023004"/>
    </source>
</evidence>
<evidence type="ECO:0000256" key="9">
    <source>
        <dbReference type="ARBA" id="ARBA00023136"/>
    </source>
</evidence>
<keyword evidence="13" id="KW-1185">Reference proteome</keyword>
<dbReference type="InterPro" id="IPR029044">
    <property type="entry name" value="Nucleotide-diphossugar_trans"/>
</dbReference>
<dbReference type="InterPro" id="IPR050121">
    <property type="entry name" value="Cytochrome_P450_monoxygenase"/>
</dbReference>
<dbReference type="GO" id="GO:0016705">
    <property type="term" value="F:oxidoreductase activity, acting on paired donors, with incorporation or reduction of molecular oxygen"/>
    <property type="evidence" value="ECO:0007669"/>
    <property type="project" value="InterPro"/>
</dbReference>
<sequence length="840" mass="95734">MLNSEIQHSVLANLSLKQILAVAAMLLGAAVLYQFLHALLISPLKDIPGPFLARFTRLWELRQMVRGDSHDTLVDLHKKHGPVVRISPNLYSFNSPADQKKIYNHRADLLKTPYYSAAGHPQRVNIFSTQDAALHSDRKKALANLYSMSSMIHYEDAVDRMNKVCLRKYAEFAEKRKRVLVPEFMQAYAFDVIGEITINQNFGMMENEGDMDGMIELVQSAIRYQGTVGILPEFHSWIVGIGGFLRLHNAGVLIEKIANETIRKFRQPERMIENQEPNSDPFISKVLRLEAAGKADRSNIMDAIGGNIAAGSDTTAITLSAALYYLYRTPRALMALRKEIDEAEKAGNISDPVSFKEARELSYLQAVIQETLRLHPAVGYVLPRKVPAGGMELAGRHFPEGTSVGVSAWALHQNAEVYGQDASEFRPERFLGNEGSSKNQTASLASSFAFGAGTRTCIGKNISLLEMTKVLPQIVRKFDLVFESDEPWELYTTWFSPIANMRRAVLIFLIVNLAVIAFLVHSVWTLLELLVINGIEDAITRQELPPIGSEIDDDRTQMIPKIIHQTYVNTSIPQVWQEAQQSCLERHKEPEWEYKLWTDKMSVEFIAAEYPDFLETFENYQFPIQRADAIRYFVLNHYGGIYIDLDDGCNRSLDPLLSYPAFVRKTVPTGVSNDAMGAVPHHPFFERVIEELQNYDRTWFLPYITVMASTGPLFLSIIWRHYSDEGFNVGDGADGGRIRIIFPDEYNNNPWSFFTHHLGNSWHGYDVQLIFWMARNWVLLTVIGFVAGGGALFGGWWYYNRYFLSPADVPRWKTQSIRQRIPFWSRRTRNEYELVNRHEP</sequence>
<dbReference type="InterPro" id="IPR007577">
    <property type="entry name" value="GlycoTrfase_DXD_sugar-bd_CS"/>
</dbReference>
<evidence type="ECO:0000313" key="13">
    <source>
        <dbReference type="Proteomes" id="UP000070133"/>
    </source>
</evidence>
<dbReference type="Proteomes" id="UP000070133">
    <property type="component" value="Unassembled WGS sequence"/>
</dbReference>
<comment type="caution">
    <text evidence="12">The sequence shown here is derived from an EMBL/GenBank/DDBJ whole genome shotgun (WGS) entry which is preliminary data.</text>
</comment>
<feature type="transmembrane region" description="Helical" evidence="11">
    <location>
        <begin position="504"/>
        <end position="524"/>
    </location>
</feature>
<evidence type="ECO:0000256" key="3">
    <source>
        <dbReference type="ARBA" id="ARBA00009003"/>
    </source>
</evidence>
<comment type="subcellular location">
    <subcellularLocation>
        <location evidence="2">Membrane</location>
        <topology evidence="2">Multi-pass membrane protein</topology>
    </subcellularLocation>
</comment>
<dbReference type="GO" id="GO:0020037">
    <property type="term" value="F:heme binding"/>
    <property type="evidence" value="ECO:0007669"/>
    <property type="project" value="InterPro"/>
</dbReference>
<evidence type="ECO:0000256" key="2">
    <source>
        <dbReference type="ARBA" id="ARBA00004141"/>
    </source>
</evidence>
<evidence type="ECO:0000256" key="5">
    <source>
        <dbReference type="ARBA" id="ARBA00022692"/>
    </source>
</evidence>
<dbReference type="AlphaFoldDB" id="A0A139HD10"/>
<dbReference type="InterPro" id="IPR001128">
    <property type="entry name" value="Cyt_P450"/>
</dbReference>
<dbReference type="Gene3D" id="3.90.550.20">
    <property type="match status" value="1"/>
</dbReference>
<dbReference type="Gene3D" id="1.10.630.10">
    <property type="entry name" value="Cytochrome P450"/>
    <property type="match status" value="1"/>
</dbReference>
<dbReference type="STRING" id="321146.A0A139HD10"/>
<dbReference type="GO" id="GO:0006688">
    <property type="term" value="P:glycosphingolipid biosynthetic process"/>
    <property type="evidence" value="ECO:0007669"/>
    <property type="project" value="UniProtKB-ARBA"/>
</dbReference>
<dbReference type="PROSITE" id="PS00086">
    <property type="entry name" value="CYTOCHROME_P450"/>
    <property type="match status" value="1"/>
</dbReference>